<evidence type="ECO:0000256" key="4">
    <source>
        <dbReference type="ARBA" id="ARBA00022970"/>
    </source>
</evidence>
<dbReference type="PANTHER" id="PTHR47151">
    <property type="entry name" value="LEU/ILE/VAL-BINDING ABC TRANSPORTER SUBUNIT"/>
    <property type="match status" value="1"/>
</dbReference>
<dbReference type="InterPro" id="IPR000709">
    <property type="entry name" value="Leu_Ile_Val-bd"/>
</dbReference>
<dbReference type="EMBL" id="JAATVY010000006">
    <property type="protein sequence ID" value="NJC70466.1"/>
    <property type="molecule type" value="Genomic_DNA"/>
</dbReference>
<dbReference type="InterPro" id="IPR028081">
    <property type="entry name" value="Leu-bd"/>
</dbReference>
<feature type="signal peptide" evidence="5">
    <location>
        <begin position="1"/>
        <end position="18"/>
    </location>
</feature>
<keyword evidence="4" id="KW-0029">Amino-acid transport</keyword>
<reference evidence="7 8" key="1">
    <citation type="submission" date="2020-03" db="EMBL/GenBank/DDBJ databases">
        <title>WGS of the type strain of Planosporangium spp.</title>
        <authorList>
            <person name="Thawai C."/>
        </authorList>
    </citation>
    <scope>NUCLEOTIDE SEQUENCE [LARGE SCALE GENOMIC DNA]</scope>
    <source>
        <strain evidence="7 8">TBRC 5610</strain>
    </source>
</reference>
<evidence type="ECO:0000256" key="1">
    <source>
        <dbReference type="ARBA" id="ARBA00010062"/>
    </source>
</evidence>
<evidence type="ECO:0000259" key="6">
    <source>
        <dbReference type="Pfam" id="PF13458"/>
    </source>
</evidence>
<evidence type="ECO:0000313" key="7">
    <source>
        <dbReference type="EMBL" id="NJC70466.1"/>
    </source>
</evidence>
<dbReference type="PANTHER" id="PTHR47151:SF2">
    <property type="entry name" value="AMINO ACID BINDING PROTEIN"/>
    <property type="match status" value="1"/>
</dbReference>
<organism evidence="7 8">
    <name type="scientific">Planosporangium thailandense</name>
    <dbReference type="NCBI Taxonomy" id="765197"/>
    <lineage>
        <taxon>Bacteria</taxon>
        <taxon>Bacillati</taxon>
        <taxon>Actinomycetota</taxon>
        <taxon>Actinomycetes</taxon>
        <taxon>Micromonosporales</taxon>
        <taxon>Micromonosporaceae</taxon>
        <taxon>Planosporangium</taxon>
    </lineage>
</organism>
<name>A0ABX0XXA3_9ACTN</name>
<protein>
    <submittedName>
        <fullName evidence="7">Branched-chain amino acid ABC transporter substrate-binding protein</fullName>
    </submittedName>
</protein>
<keyword evidence="8" id="KW-1185">Reference proteome</keyword>
<comment type="similarity">
    <text evidence="1">Belongs to the leucine-binding protein family.</text>
</comment>
<proteinExistence type="inferred from homology"/>
<dbReference type="CDD" id="cd06342">
    <property type="entry name" value="PBP1_ABC_LIVBP-like"/>
    <property type="match status" value="1"/>
</dbReference>
<dbReference type="Proteomes" id="UP000722989">
    <property type="component" value="Unassembled WGS sequence"/>
</dbReference>
<dbReference type="RefSeq" id="WP_167925349.1">
    <property type="nucleotide sequence ID" value="NZ_JAATVY010000006.1"/>
</dbReference>
<feature type="chain" id="PRO_5045696526" evidence="5">
    <location>
        <begin position="19"/>
        <end position="389"/>
    </location>
</feature>
<dbReference type="Gene3D" id="3.40.50.2300">
    <property type="match status" value="2"/>
</dbReference>
<keyword evidence="3 5" id="KW-0732">Signal</keyword>
<feature type="domain" description="Leucine-binding protein" evidence="6">
    <location>
        <begin position="44"/>
        <end position="360"/>
    </location>
</feature>
<keyword evidence="2" id="KW-0813">Transport</keyword>
<evidence type="ECO:0000256" key="5">
    <source>
        <dbReference type="SAM" id="SignalP"/>
    </source>
</evidence>
<dbReference type="InterPro" id="IPR028082">
    <property type="entry name" value="Peripla_BP_I"/>
</dbReference>
<evidence type="ECO:0000256" key="3">
    <source>
        <dbReference type="ARBA" id="ARBA00022729"/>
    </source>
</evidence>
<accession>A0ABX0XXA3</accession>
<comment type="caution">
    <text evidence="7">The sequence shown here is derived from an EMBL/GenBank/DDBJ whole genome shotgun (WGS) entry which is preliminary data.</text>
</comment>
<evidence type="ECO:0000313" key="8">
    <source>
        <dbReference type="Proteomes" id="UP000722989"/>
    </source>
</evidence>
<sequence>MRQGLTRALGGVAIVALAAGLAACNKSSSGGSGNAAEGKNCGYEIAYLGALTGPSANLGVNIEQGAELAVEQYNKKNGANCIVIKKFDSQGSADVAPGLARQLVADKKILGVVGLPFSGESQAANPILNDAQIPNITPSATNPVLSTKGWKYFHRAVANDSAQGPAAGAYIKNVLKAEKAFVVDDQSAYGAGLADQVKATLGSAVVDSDKVGGEGKQTDFSATVTKVVASGATALFYGGYYQNAGVFRKQLTAAGWKGVLVAGDGVNDKGYIEAAGKDAAEGTILTCPCAPASKAKGSFVTDYKTRWKVDAGTYSDVAYDAANIFLEGISKGNTTPEKLNDYLKSVNYTGVANTYKFTDTGELDPTQIVVWAFKVNNGEVVPDQAAPKA</sequence>
<evidence type="ECO:0000256" key="2">
    <source>
        <dbReference type="ARBA" id="ARBA00022448"/>
    </source>
</evidence>
<dbReference type="PROSITE" id="PS51257">
    <property type="entry name" value="PROKAR_LIPOPROTEIN"/>
    <property type="match status" value="1"/>
</dbReference>
<gene>
    <name evidence="7" type="ORF">HC031_12190</name>
</gene>
<dbReference type="Pfam" id="PF13458">
    <property type="entry name" value="Peripla_BP_6"/>
    <property type="match status" value="1"/>
</dbReference>
<dbReference type="SUPFAM" id="SSF53822">
    <property type="entry name" value="Periplasmic binding protein-like I"/>
    <property type="match status" value="1"/>
</dbReference>
<dbReference type="PRINTS" id="PR00337">
    <property type="entry name" value="LEUILEVALBP"/>
</dbReference>